<dbReference type="Gene3D" id="1.20.58.340">
    <property type="entry name" value="Magnesium transport protein CorA, transmembrane region"/>
    <property type="match status" value="1"/>
</dbReference>
<keyword evidence="8" id="KW-1185">Reference proteome</keyword>
<gene>
    <name evidence="7" type="ORF">HETSPECPRED_004395</name>
</gene>
<evidence type="ECO:0000256" key="5">
    <source>
        <dbReference type="SAM" id="MobiDB-lite"/>
    </source>
</evidence>
<evidence type="ECO:0000256" key="3">
    <source>
        <dbReference type="ARBA" id="ARBA00022989"/>
    </source>
</evidence>
<organism evidence="7 8">
    <name type="scientific">Heterodermia speciosa</name>
    <dbReference type="NCBI Taxonomy" id="116794"/>
    <lineage>
        <taxon>Eukaryota</taxon>
        <taxon>Fungi</taxon>
        <taxon>Dikarya</taxon>
        <taxon>Ascomycota</taxon>
        <taxon>Pezizomycotina</taxon>
        <taxon>Lecanoromycetes</taxon>
        <taxon>OSLEUM clade</taxon>
        <taxon>Lecanoromycetidae</taxon>
        <taxon>Caliciales</taxon>
        <taxon>Physciaceae</taxon>
        <taxon>Heterodermia</taxon>
    </lineage>
</organism>
<dbReference type="InterPro" id="IPR002523">
    <property type="entry name" value="MgTranspt_CorA/ZnTranspt_ZntB"/>
</dbReference>
<evidence type="ECO:0000313" key="7">
    <source>
        <dbReference type="EMBL" id="CAF9920968.1"/>
    </source>
</evidence>
<comment type="caution">
    <text evidence="7">The sequence shown here is derived from an EMBL/GenBank/DDBJ whole genome shotgun (WGS) entry which is preliminary data.</text>
</comment>
<feature type="transmembrane region" description="Helical" evidence="6">
    <location>
        <begin position="1100"/>
        <end position="1121"/>
    </location>
</feature>
<keyword evidence="4 6" id="KW-0472">Membrane</keyword>
<feature type="region of interest" description="Disordered" evidence="5">
    <location>
        <begin position="855"/>
        <end position="881"/>
    </location>
</feature>
<evidence type="ECO:0000256" key="1">
    <source>
        <dbReference type="ARBA" id="ARBA00004141"/>
    </source>
</evidence>
<feature type="compositionally biased region" description="Basic and acidic residues" evidence="5">
    <location>
        <begin position="869"/>
        <end position="881"/>
    </location>
</feature>
<dbReference type="GO" id="GO:0046873">
    <property type="term" value="F:metal ion transmembrane transporter activity"/>
    <property type="evidence" value="ECO:0007669"/>
    <property type="project" value="InterPro"/>
</dbReference>
<feature type="compositionally biased region" description="Polar residues" evidence="5">
    <location>
        <begin position="677"/>
        <end position="687"/>
    </location>
</feature>
<dbReference type="AlphaFoldDB" id="A0A8H3FFJ3"/>
<proteinExistence type="predicted"/>
<evidence type="ECO:0000256" key="2">
    <source>
        <dbReference type="ARBA" id="ARBA00022692"/>
    </source>
</evidence>
<protein>
    <recommendedName>
        <fullName evidence="9">DUF676 domain-containing protein</fullName>
    </recommendedName>
</protein>
<dbReference type="Pfam" id="PF01544">
    <property type="entry name" value="CorA"/>
    <property type="match status" value="1"/>
</dbReference>
<reference evidence="7" key="1">
    <citation type="submission" date="2021-03" db="EMBL/GenBank/DDBJ databases">
        <authorList>
            <person name="Tagirdzhanova G."/>
        </authorList>
    </citation>
    <scope>NUCLEOTIDE SEQUENCE</scope>
</reference>
<evidence type="ECO:0000256" key="6">
    <source>
        <dbReference type="SAM" id="Phobius"/>
    </source>
</evidence>
<accession>A0A8H3FFJ3</accession>
<feature type="region of interest" description="Disordered" evidence="5">
    <location>
        <begin position="1"/>
        <end position="33"/>
    </location>
</feature>
<keyword evidence="3 6" id="KW-1133">Transmembrane helix</keyword>
<dbReference type="InterPro" id="IPR050829">
    <property type="entry name" value="CorA_MIT"/>
</dbReference>
<dbReference type="Gene3D" id="3.40.50.1820">
    <property type="entry name" value="alpha/beta hydrolase"/>
    <property type="match status" value="1"/>
</dbReference>
<feature type="transmembrane region" description="Helical" evidence="6">
    <location>
        <begin position="1057"/>
        <end position="1080"/>
    </location>
</feature>
<dbReference type="GO" id="GO:0016020">
    <property type="term" value="C:membrane"/>
    <property type="evidence" value="ECO:0007669"/>
    <property type="project" value="UniProtKB-SubCell"/>
</dbReference>
<name>A0A8H3FFJ3_9LECA</name>
<feature type="region of interest" description="Disordered" evidence="5">
    <location>
        <begin position="677"/>
        <end position="701"/>
    </location>
</feature>
<dbReference type="OrthoDB" id="361039at2759"/>
<evidence type="ECO:0000256" key="4">
    <source>
        <dbReference type="ARBA" id="ARBA00023136"/>
    </source>
</evidence>
<dbReference type="SUPFAM" id="SSF144083">
    <property type="entry name" value="Magnesium transport protein CorA, transmembrane region"/>
    <property type="match status" value="1"/>
</dbReference>
<dbReference type="Proteomes" id="UP000664521">
    <property type="component" value="Unassembled WGS sequence"/>
</dbReference>
<dbReference type="InterPro" id="IPR045863">
    <property type="entry name" value="CorA_TM1_TM2"/>
</dbReference>
<comment type="subcellular location">
    <subcellularLocation>
        <location evidence="1">Membrane</location>
        <topology evidence="1">Multi-pass membrane protein</topology>
    </subcellularLocation>
</comment>
<dbReference type="PANTHER" id="PTHR47685">
    <property type="entry name" value="MAGNESIUM TRANSPORT PROTEIN CORA"/>
    <property type="match status" value="1"/>
</dbReference>
<dbReference type="EMBL" id="CAJPDS010000027">
    <property type="protein sequence ID" value="CAF9920968.1"/>
    <property type="molecule type" value="Genomic_DNA"/>
</dbReference>
<dbReference type="SUPFAM" id="SSF53474">
    <property type="entry name" value="alpha/beta-Hydrolases"/>
    <property type="match status" value="1"/>
</dbReference>
<dbReference type="InterPro" id="IPR029058">
    <property type="entry name" value="AB_hydrolase_fold"/>
</dbReference>
<sequence>MFATPLNGRNGSETKTTDAGGYPEGGGFADVVPKDDGTTIDVVAIPAIGADPKTTWTPYRLQHLEPTMSQEPASSASFWSKILHRNQPVGAEPPVEHPRSMHDIKDDFSNTSGGPWLTNELRKDIPQARVLLYDHGNLKEEDSIEILAKRLLRKLDQERKSGPGFQDQHPRPRPIFFICHSTGGLVAKHALVTANKLSRFASIAQDSYGITFIATPHQGSTYLCSREFWPSIRRVMDLRCEMPDSLLKEFRVNSTELRQLAKNFKTYSTDLRINTYYETSDSDLAFTPANDNIPRSYHVCITSIGSAILELEQESETPLSCDHMDCATFQGEDDLRTSFILELRKDVLRAEDLSMIEHCSIDLETDVKVEVNGFFEDATSSAKLWTSRPSLKDYLKHGPRALLEARMRQAQSSAKSSAILPSVSPNVSGTKQKDNRIMGKISGQTSDPLPSIGENTKEGNESTAAYRVSSTDGITFSVPKRHPRLNPLGLMTPSDHGPPLPAMEKLKLTWVHIPYTHTGWVRQVLGRISQERGPDMDMHSDFLKEEHWASNHHHGRHAAPHAKFVKSSFVDLDKRVGLQASDTRFAIYLQYLHWDTYERLVERRAVVTRRLEQGRVRPIHKNIAESESFESKMIWKYIGAEPPFHCRRTLDQYGYPNLRSTKARDDDQMLWKRTRPKSSTLITTSSTPHEENFQDHQTSLENDRSQRIRRIFTKRYQENDDEASQKIGKKAQAKNQGGNVLMVDQLWLWALDDHTVVTFFPKKDPVASEGRLYQQADLHDGIYNEANSGLQSVPDAETFASLIVQRAVTMLLDRTAHRHLQVLRIYEESISILIERMTKSYKSFRKEGFSLRPDVYNRDKNGEPMTSHQKHERDMEVEKQSKGDFSSLLELRDVYDELHTIMKLFKEQRETIAFMAKRYRGFNRATEGQHEEQKGDFQKLMRIIEEQQKSILAALAKQLEGTGQPTESQNVESRILALDREMSDSQTVKSKDSLNYLEKAQRSINAFETHILDMIETTENAEKAYSSLLDIKQKQANVDESRLARSQVDATAAQGRAIMVFTIFTIIFLPLSFFTSVFGMNVGEWSDPNHPPPLHRIVNFIGPISVGVIFIALTLAFSNTIRASAVVTRKIVVGIGHDVYHLVAWPLGQIHKLGSTIYILTPLSFLQTRISRRYLRQAETYDGKDYDVWEDYAHLLHQSARDETNANSRVLSSRRRSWLSKIQGQKTF</sequence>
<dbReference type="PANTHER" id="PTHR47685:SF1">
    <property type="entry name" value="MAGNESIUM TRANSPORT PROTEIN CORA"/>
    <property type="match status" value="1"/>
</dbReference>
<evidence type="ECO:0008006" key="9">
    <source>
        <dbReference type="Google" id="ProtNLM"/>
    </source>
</evidence>
<evidence type="ECO:0000313" key="8">
    <source>
        <dbReference type="Proteomes" id="UP000664521"/>
    </source>
</evidence>
<feature type="region of interest" description="Disordered" evidence="5">
    <location>
        <begin position="413"/>
        <end position="462"/>
    </location>
</feature>
<keyword evidence="2 6" id="KW-0812">Transmembrane</keyword>